<comment type="caution">
    <text evidence="1">The sequence shown here is derived from an EMBL/GenBank/DDBJ whole genome shotgun (WGS) entry which is preliminary data.</text>
</comment>
<feature type="non-terminal residue" evidence="1">
    <location>
        <position position="1"/>
    </location>
</feature>
<protein>
    <submittedName>
        <fullName evidence="1">Uncharacterized protein</fullName>
    </submittedName>
</protein>
<dbReference type="Proteomes" id="UP001331761">
    <property type="component" value="Unassembled WGS sequence"/>
</dbReference>
<dbReference type="EMBL" id="WIXE01022172">
    <property type="protein sequence ID" value="KAK5967744.1"/>
    <property type="molecule type" value="Genomic_DNA"/>
</dbReference>
<evidence type="ECO:0000313" key="2">
    <source>
        <dbReference type="Proteomes" id="UP001331761"/>
    </source>
</evidence>
<reference evidence="1 2" key="1">
    <citation type="submission" date="2019-10" db="EMBL/GenBank/DDBJ databases">
        <title>Assembly and Annotation for the nematode Trichostrongylus colubriformis.</title>
        <authorList>
            <person name="Martin J."/>
        </authorList>
    </citation>
    <scope>NUCLEOTIDE SEQUENCE [LARGE SCALE GENOMIC DNA]</scope>
    <source>
        <strain evidence="1">G859</strain>
        <tissue evidence="1">Whole worm</tissue>
    </source>
</reference>
<dbReference type="AlphaFoldDB" id="A0AAN8IX03"/>
<keyword evidence="2" id="KW-1185">Reference proteome</keyword>
<gene>
    <name evidence="1" type="ORF">GCK32_020943</name>
</gene>
<sequence>SSVKRICLIQRSFLNLVALMCCRKKIEAAVC</sequence>
<accession>A0AAN8IX03</accession>
<proteinExistence type="predicted"/>
<organism evidence="1 2">
    <name type="scientific">Trichostrongylus colubriformis</name>
    <name type="common">Black scour worm</name>
    <dbReference type="NCBI Taxonomy" id="6319"/>
    <lineage>
        <taxon>Eukaryota</taxon>
        <taxon>Metazoa</taxon>
        <taxon>Ecdysozoa</taxon>
        <taxon>Nematoda</taxon>
        <taxon>Chromadorea</taxon>
        <taxon>Rhabditida</taxon>
        <taxon>Rhabditina</taxon>
        <taxon>Rhabditomorpha</taxon>
        <taxon>Strongyloidea</taxon>
        <taxon>Trichostrongylidae</taxon>
        <taxon>Trichostrongylus</taxon>
    </lineage>
</organism>
<name>A0AAN8IX03_TRICO</name>
<evidence type="ECO:0000313" key="1">
    <source>
        <dbReference type="EMBL" id="KAK5967744.1"/>
    </source>
</evidence>